<dbReference type="Proteomes" id="UP000269289">
    <property type="component" value="Unassembled WGS sequence"/>
</dbReference>
<evidence type="ECO:0000313" key="2">
    <source>
        <dbReference type="Proteomes" id="UP000269289"/>
    </source>
</evidence>
<reference evidence="1 2" key="1">
    <citation type="submission" date="2018-10" db="EMBL/GenBank/DDBJ databases">
        <title>Isolation, diversity and antifungal activity of actinobacteria from wheat.</title>
        <authorList>
            <person name="Han C."/>
        </authorList>
    </citation>
    <scope>NUCLEOTIDE SEQUENCE [LARGE SCALE GENOMIC DNA]</scope>
    <source>
        <strain evidence="1 2">NEAU-YY56</strain>
    </source>
</reference>
<dbReference type="RefSeq" id="WP_122147966.1">
    <property type="nucleotide sequence ID" value="NZ_RFFI01000009.1"/>
</dbReference>
<name>A0A3M2JUG8_9CELL</name>
<dbReference type="OrthoDB" id="5125571at2"/>
<protein>
    <submittedName>
        <fullName evidence="1">Uncharacterized protein</fullName>
    </submittedName>
</protein>
<sequence length="110" mass="11557">MTSLAARVDGLDGVHETLVADRIGEWEVMVGGGPERFVLTATAGDSVANAVTADQPDGDEDDDTIDLTVGGQGVDYPVQYALHRHEVDAALADLAAVGPGEDLPADRWER</sequence>
<proteinExistence type="predicted"/>
<gene>
    <name evidence="1" type="ORF">EBM89_02940</name>
</gene>
<organism evidence="1 2">
    <name type="scientific">Cellulomonas triticagri</name>
    <dbReference type="NCBI Taxonomy" id="2483352"/>
    <lineage>
        <taxon>Bacteria</taxon>
        <taxon>Bacillati</taxon>
        <taxon>Actinomycetota</taxon>
        <taxon>Actinomycetes</taxon>
        <taxon>Micrococcales</taxon>
        <taxon>Cellulomonadaceae</taxon>
        <taxon>Cellulomonas</taxon>
    </lineage>
</organism>
<dbReference type="EMBL" id="RFFI01000009">
    <property type="protein sequence ID" value="RMI13808.1"/>
    <property type="molecule type" value="Genomic_DNA"/>
</dbReference>
<accession>A0A3M2JUG8</accession>
<keyword evidence="2" id="KW-1185">Reference proteome</keyword>
<evidence type="ECO:0000313" key="1">
    <source>
        <dbReference type="EMBL" id="RMI13808.1"/>
    </source>
</evidence>
<dbReference type="AlphaFoldDB" id="A0A3M2JUG8"/>
<comment type="caution">
    <text evidence="1">The sequence shown here is derived from an EMBL/GenBank/DDBJ whole genome shotgun (WGS) entry which is preliminary data.</text>
</comment>